<dbReference type="CDD" id="cd01651">
    <property type="entry name" value="RT_G2_intron"/>
    <property type="match status" value="1"/>
</dbReference>
<dbReference type="SUPFAM" id="SSF56672">
    <property type="entry name" value="DNA/RNA polymerases"/>
    <property type="match status" value="1"/>
</dbReference>
<dbReference type="GO" id="GO:0003964">
    <property type="term" value="F:RNA-directed DNA polymerase activity"/>
    <property type="evidence" value="ECO:0007669"/>
    <property type="project" value="UniProtKB-KW"/>
</dbReference>
<dbReference type="Proteomes" id="UP000256980">
    <property type="component" value="Unassembled WGS sequence"/>
</dbReference>
<dbReference type="Pfam" id="PF00078">
    <property type="entry name" value="RVT_1"/>
    <property type="match status" value="1"/>
</dbReference>
<proteinExistence type="predicted"/>
<dbReference type="InterPro" id="IPR000477">
    <property type="entry name" value="RT_dom"/>
</dbReference>
<reference evidence="2 3" key="1">
    <citation type="submission" date="2018-07" db="EMBL/GenBank/DDBJ databases">
        <title>Genomic Encyclopedia of Type Strains, Phase III (KMG-III): the genomes of soil and plant-associated and newly described type strains.</title>
        <authorList>
            <person name="Whitman W."/>
        </authorList>
    </citation>
    <scope>NUCLEOTIDE SEQUENCE [LARGE SCALE GENOMIC DNA]</scope>
    <source>
        <strain evidence="2 3">CECT 7946</strain>
    </source>
</reference>
<keyword evidence="2" id="KW-0808">Transferase</keyword>
<dbReference type="InterPro" id="IPR043502">
    <property type="entry name" value="DNA/RNA_pol_sf"/>
</dbReference>
<feature type="domain" description="Reverse transcriptase" evidence="1">
    <location>
        <begin position="89"/>
        <end position="363"/>
    </location>
</feature>
<protein>
    <submittedName>
        <fullName evidence="2">Reverse transcriptase (RNA-dependent DNA polymerase)</fullName>
    </submittedName>
</protein>
<organism evidence="2 3">
    <name type="scientific">Winogradskyella eximia</name>
    <dbReference type="NCBI Taxonomy" id="262006"/>
    <lineage>
        <taxon>Bacteria</taxon>
        <taxon>Pseudomonadati</taxon>
        <taxon>Bacteroidota</taxon>
        <taxon>Flavobacteriia</taxon>
        <taxon>Flavobacteriales</taxon>
        <taxon>Flavobacteriaceae</taxon>
        <taxon>Winogradskyella</taxon>
    </lineage>
</organism>
<sequence>METEDWFKLKRYPHIGEPLSLKDYKWVKAYVENPQSVKKHSFLPLIHKILIKRKYRADTIDLVRNKKGERMRFIDRPKIRNIYYASHIDSIVFSYYNHLINEAYEKLILSKNFNESIVAYRKIPIAIGSDKNKCNIDFAKSTFEFIKKREDKKLTAIVADVTAFFDNLDHKILKKKWCEVLKLSTLPEDHYNVFKALTNLHYVEGDQLYNSYKGTMLVERGVPNSSKDKEVKRIEIKSNSYFKEKNAIAYCTKEEFLSNNLNLVISANNTIGIPQGSPISATLANIYMLDFDQEVYDKVEAVGGYYQRYSDDLIIVCEQEHEDSILKLIRDRVKNLAKLEIHPSKTTVYRFEEIKGIFKGFEIDEVSKQHNYHKCLEYLGFSFDGQRVLIKDSGFSKFYRSMKRSFKKSSSLAIHSKNPDESLFKSRLYKRFTHRGAKRKLIYHPSKTDPTKYEKTKKYYWGNYLSYIYKANDSMRTLNGGKDIIKKQSRKFWNRFYKLMRFHEAKISSSKKIKI</sequence>
<name>A0A3D9H1B1_9FLAO</name>
<dbReference type="PROSITE" id="PS50878">
    <property type="entry name" value="RT_POL"/>
    <property type="match status" value="1"/>
</dbReference>
<dbReference type="OrthoDB" id="9780724at2"/>
<comment type="caution">
    <text evidence="2">The sequence shown here is derived from an EMBL/GenBank/DDBJ whole genome shotgun (WGS) entry which is preliminary data.</text>
</comment>
<dbReference type="RefSeq" id="WP_115818275.1">
    <property type="nucleotide sequence ID" value="NZ_QRDV01000008.1"/>
</dbReference>
<dbReference type="AlphaFoldDB" id="A0A3D9H1B1"/>
<evidence type="ECO:0000313" key="2">
    <source>
        <dbReference type="EMBL" id="RED42626.1"/>
    </source>
</evidence>
<keyword evidence="2" id="KW-0695">RNA-directed DNA polymerase</keyword>
<keyword evidence="3" id="KW-1185">Reference proteome</keyword>
<evidence type="ECO:0000313" key="3">
    <source>
        <dbReference type="Proteomes" id="UP000256980"/>
    </source>
</evidence>
<keyword evidence="2" id="KW-0548">Nucleotidyltransferase</keyword>
<dbReference type="EMBL" id="QRDV01000008">
    <property type="protein sequence ID" value="RED42626.1"/>
    <property type="molecule type" value="Genomic_DNA"/>
</dbReference>
<gene>
    <name evidence="2" type="ORF">DFQ10_10833</name>
</gene>
<accession>A0A3D9H1B1</accession>
<evidence type="ECO:0000259" key="1">
    <source>
        <dbReference type="PROSITE" id="PS50878"/>
    </source>
</evidence>